<feature type="region of interest" description="Disordered" evidence="1">
    <location>
        <begin position="272"/>
        <end position="304"/>
    </location>
</feature>
<feature type="region of interest" description="Disordered" evidence="1">
    <location>
        <begin position="189"/>
        <end position="226"/>
    </location>
</feature>
<evidence type="ECO:0000256" key="1">
    <source>
        <dbReference type="SAM" id="MobiDB-lite"/>
    </source>
</evidence>
<proteinExistence type="predicted"/>
<protein>
    <submittedName>
        <fullName evidence="2">Uncharacterized protein</fullName>
    </submittedName>
</protein>
<organism evidence="2 3">
    <name type="scientific">Hyaloscypha bicolor E</name>
    <dbReference type="NCBI Taxonomy" id="1095630"/>
    <lineage>
        <taxon>Eukaryota</taxon>
        <taxon>Fungi</taxon>
        <taxon>Dikarya</taxon>
        <taxon>Ascomycota</taxon>
        <taxon>Pezizomycotina</taxon>
        <taxon>Leotiomycetes</taxon>
        <taxon>Helotiales</taxon>
        <taxon>Hyaloscyphaceae</taxon>
        <taxon>Hyaloscypha</taxon>
        <taxon>Hyaloscypha bicolor</taxon>
    </lineage>
</organism>
<reference evidence="2 3" key="1">
    <citation type="submission" date="2016-04" db="EMBL/GenBank/DDBJ databases">
        <title>A degradative enzymes factory behind the ericoid mycorrhizal symbiosis.</title>
        <authorList>
            <consortium name="DOE Joint Genome Institute"/>
            <person name="Martino E."/>
            <person name="Morin E."/>
            <person name="Grelet G."/>
            <person name="Kuo A."/>
            <person name="Kohler A."/>
            <person name="Daghino S."/>
            <person name="Barry K."/>
            <person name="Choi C."/>
            <person name="Cichocki N."/>
            <person name="Clum A."/>
            <person name="Copeland A."/>
            <person name="Hainaut M."/>
            <person name="Haridas S."/>
            <person name="Labutti K."/>
            <person name="Lindquist E."/>
            <person name="Lipzen A."/>
            <person name="Khouja H.-R."/>
            <person name="Murat C."/>
            <person name="Ohm R."/>
            <person name="Olson A."/>
            <person name="Spatafora J."/>
            <person name="Veneault-Fourrey C."/>
            <person name="Henrissat B."/>
            <person name="Grigoriev I."/>
            <person name="Martin F."/>
            <person name="Perotto S."/>
        </authorList>
    </citation>
    <scope>NUCLEOTIDE SEQUENCE [LARGE SCALE GENOMIC DNA]</scope>
    <source>
        <strain evidence="2 3">E</strain>
    </source>
</reference>
<sequence length="304" mass="33642">MGGHSRRKQTREKQLQMDKKQEQEWFDSAANAGKLGKKLLAEIHEEIMAKHGSSEDTLAWHQARWDTRLILWNKQQRNGVWTGGMSPSEPSTMAKPTARELGLWKEPEQYSSLQTSSSPSFNKPAIYPQHHSTFQVSSAPSIRTPTVQPEHYNQSLDQAAKDFEKLLLARNAPCIPQVLNPHAPEFQGLESSLPRISPPTLNPHALELQGSSSSVQSSNSTTGHEKDLGARLRQLEDEVSQLKAIFQEHLAKCSGINGGLEQGGVGQETIKVEPTDDGTLKNEPVLGGSGEWEEYDGGDLMTFD</sequence>
<evidence type="ECO:0000313" key="2">
    <source>
        <dbReference type="EMBL" id="PMD63037.1"/>
    </source>
</evidence>
<dbReference type="GeneID" id="36594724"/>
<feature type="compositionally biased region" description="Low complexity" evidence="1">
    <location>
        <begin position="211"/>
        <end position="220"/>
    </location>
</feature>
<dbReference type="RefSeq" id="XP_024739941.1">
    <property type="nucleotide sequence ID" value="XM_024886647.1"/>
</dbReference>
<accession>A0A2J6TJ35</accession>
<name>A0A2J6TJ35_9HELO</name>
<dbReference type="InParanoid" id="A0A2J6TJ35"/>
<keyword evidence="3" id="KW-1185">Reference proteome</keyword>
<feature type="compositionally biased region" description="Basic and acidic residues" evidence="1">
    <location>
        <begin position="11"/>
        <end position="23"/>
    </location>
</feature>
<feature type="region of interest" description="Disordered" evidence="1">
    <location>
        <begin position="1"/>
        <end position="23"/>
    </location>
</feature>
<feature type="compositionally biased region" description="Basic residues" evidence="1">
    <location>
        <begin position="1"/>
        <end position="10"/>
    </location>
</feature>
<dbReference type="OrthoDB" id="10313295at2759"/>
<dbReference type="EMBL" id="KZ613783">
    <property type="protein sequence ID" value="PMD63037.1"/>
    <property type="molecule type" value="Genomic_DNA"/>
</dbReference>
<dbReference type="AlphaFoldDB" id="A0A2J6TJ35"/>
<gene>
    <name evidence="2" type="ORF">K444DRAFT_662035</name>
</gene>
<evidence type="ECO:0000313" key="3">
    <source>
        <dbReference type="Proteomes" id="UP000235371"/>
    </source>
</evidence>
<dbReference type="Proteomes" id="UP000235371">
    <property type="component" value="Unassembled WGS sequence"/>
</dbReference>